<sequence>MHTPAQGGPAVYADDPEEHSFSSLNLPNTVLSASLRFFKSTFSSSMPGVAVLISKLMDSVAVSLYMTKFEMSSVASWDASAAPLIGPKSRFLRFFFWQAAYLAEVAFASTKAASIFPSHSQALMISAPFYKALANLSGFRPRETEPEVLSEALTTSDILEVRGWVSYCNSGSVRSTDPYVTMISVYRGEAPSRFEALKSDKTPAQLSPPRRVDAPVVLCDGPIDSLIGDDLIINPSSTRFTLALALIVLTRLGQAR</sequence>
<protein>
    <submittedName>
        <fullName evidence="1">Uncharacterized protein</fullName>
    </submittedName>
</protein>
<name>A0ACB6R9P1_9PLEO</name>
<reference evidence="1" key="1">
    <citation type="journal article" date="2020" name="Stud. Mycol.">
        <title>101 Dothideomycetes genomes: a test case for predicting lifestyles and emergence of pathogens.</title>
        <authorList>
            <person name="Haridas S."/>
            <person name="Albert R."/>
            <person name="Binder M."/>
            <person name="Bloem J."/>
            <person name="Labutti K."/>
            <person name="Salamov A."/>
            <person name="Andreopoulos B."/>
            <person name="Baker S."/>
            <person name="Barry K."/>
            <person name="Bills G."/>
            <person name="Bluhm B."/>
            <person name="Cannon C."/>
            <person name="Castanera R."/>
            <person name="Culley D."/>
            <person name="Daum C."/>
            <person name="Ezra D."/>
            <person name="Gonzalez J."/>
            <person name="Henrissat B."/>
            <person name="Kuo A."/>
            <person name="Liang C."/>
            <person name="Lipzen A."/>
            <person name="Lutzoni F."/>
            <person name="Magnuson J."/>
            <person name="Mondo S."/>
            <person name="Nolan M."/>
            <person name="Ohm R."/>
            <person name="Pangilinan J."/>
            <person name="Park H.-J."/>
            <person name="Ramirez L."/>
            <person name="Alfaro M."/>
            <person name="Sun H."/>
            <person name="Tritt A."/>
            <person name="Yoshinaga Y."/>
            <person name="Zwiers L.-H."/>
            <person name="Turgeon B."/>
            <person name="Goodwin S."/>
            <person name="Spatafora J."/>
            <person name="Crous P."/>
            <person name="Grigoriev I."/>
        </authorList>
    </citation>
    <scope>NUCLEOTIDE SEQUENCE</scope>
    <source>
        <strain evidence="1">ATCC 200398</strain>
    </source>
</reference>
<organism evidence="1 2">
    <name type="scientific">Lindgomyces ingoldianus</name>
    <dbReference type="NCBI Taxonomy" id="673940"/>
    <lineage>
        <taxon>Eukaryota</taxon>
        <taxon>Fungi</taxon>
        <taxon>Dikarya</taxon>
        <taxon>Ascomycota</taxon>
        <taxon>Pezizomycotina</taxon>
        <taxon>Dothideomycetes</taxon>
        <taxon>Pleosporomycetidae</taxon>
        <taxon>Pleosporales</taxon>
        <taxon>Lindgomycetaceae</taxon>
        <taxon>Lindgomyces</taxon>
    </lineage>
</organism>
<accession>A0ACB6R9P1</accession>
<comment type="caution">
    <text evidence="1">The sequence shown here is derived from an EMBL/GenBank/DDBJ whole genome shotgun (WGS) entry which is preliminary data.</text>
</comment>
<dbReference type="Proteomes" id="UP000799755">
    <property type="component" value="Unassembled WGS sequence"/>
</dbReference>
<evidence type="ECO:0000313" key="1">
    <source>
        <dbReference type="EMBL" id="KAF2475042.1"/>
    </source>
</evidence>
<dbReference type="EMBL" id="MU003497">
    <property type="protein sequence ID" value="KAF2475042.1"/>
    <property type="molecule type" value="Genomic_DNA"/>
</dbReference>
<evidence type="ECO:0000313" key="2">
    <source>
        <dbReference type="Proteomes" id="UP000799755"/>
    </source>
</evidence>
<proteinExistence type="predicted"/>
<keyword evidence="2" id="KW-1185">Reference proteome</keyword>
<gene>
    <name evidence="1" type="ORF">BDR25DRAFT_351525</name>
</gene>